<organism evidence="4 5">
    <name type="scientific">Colletotrichum sublineola</name>
    <name type="common">Sorghum anthracnose fungus</name>
    <dbReference type="NCBI Taxonomy" id="1173701"/>
    <lineage>
        <taxon>Eukaryota</taxon>
        <taxon>Fungi</taxon>
        <taxon>Dikarya</taxon>
        <taxon>Ascomycota</taxon>
        <taxon>Pezizomycotina</taxon>
        <taxon>Sordariomycetes</taxon>
        <taxon>Hypocreomycetidae</taxon>
        <taxon>Glomerellales</taxon>
        <taxon>Glomerellaceae</taxon>
        <taxon>Colletotrichum</taxon>
        <taxon>Colletotrichum graminicola species complex</taxon>
    </lineage>
</organism>
<dbReference type="Proteomes" id="UP000027238">
    <property type="component" value="Unassembled WGS sequence"/>
</dbReference>
<evidence type="ECO:0000313" key="4">
    <source>
        <dbReference type="EMBL" id="KDN61477.1"/>
    </source>
</evidence>
<name>A0A066WXN4_COLSU</name>
<keyword evidence="1" id="KW-0238">DNA-binding</keyword>
<dbReference type="SMART" id="SM00674">
    <property type="entry name" value="CENPB"/>
    <property type="match status" value="1"/>
</dbReference>
<dbReference type="eggNOG" id="KOG3105">
    <property type="taxonomic scope" value="Eukaryota"/>
</dbReference>
<dbReference type="InterPro" id="IPR009057">
    <property type="entry name" value="Homeodomain-like_sf"/>
</dbReference>
<gene>
    <name evidence="4" type="ORF">CSUB01_12460</name>
</gene>
<dbReference type="EMBL" id="JMSE01001408">
    <property type="protein sequence ID" value="KDN61477.1"/>
    <property type="molecule type" value="Genomic_DNA"/>
</dbReference>
<evidence type="ECO:0000256" key="1">
    <source>
        <dbReference type="ARBA" id="ARBA00023125"/>
    </source>
</evidence>
<dbReference type="SUPFAM" id="SSF46689">
    <property type="entry name" value="Homeodomain-like"/>
    <property type="match status" value="1"/>
</dbReference>
<dbReference type="Pfam" id="PF03221">
    <property type="entry name" value="HTH_Tnp_Tc5"/>
    <property type="match status" value="1"/>
</dbReference>
<dbReference type="OrthoDB" id="5396311at2759"/>
<sequence>MVKYTEDEVNRALADIANGVSARVASKRWGVPRSTLQDRNKGAQQRSAAFEDYQRLSHAQEAKLANWVQIQADLGLAPTHQQLKDFAQRILHTMGDTQPLGKRWIDGF</sequence>
<comment type="caution">
    <text evidence="4">The sequence shown here is derived from an EMBL/GenBank/DDBJ whole genome shotgun (WGS) entry which is preliminary data.</text>
</comment>
<dbReference type="OMA" id="KNVKWPH"/>
<dbReference type="PROSITE" id="PS51253">
    <property type="entry name" value="HTH_CENPB"/>
    <property type="match status" value="1"/>
</dbReference>
<protein>
    <recommendedName>
        <fullName evidence="3">HTH CENPB-type domain-containing protein</fullName>
    </recommendedName>
</protein>
<proteinExistence type="predicted"/>
<keyword evidence="5" id="KW-1185">Reference proteome</keyword>
<evidence type="ECO:0000256" key="2">
    <source>
        <dbReference type="ARBA" id="ARBA00023242"/>
    </source>
</evidence>
<dbReference type="InterPro" id="IPR006600">
    <property type="entry name" value="HTH_CenpB_DNA-bd_dom"/>
</dbReference>
<keyword evidence="2" id="KW-0539">Nucleus</keyword>
<reference evidence="5" key="1">
    <citation type="journal article" date="2014" name="Genome Announc.">
        <title>Draft genome sequence of Colletotrichum sublineola, a destructive pathogen of cultivated sorghum.</title>
        <authorList>
            <person name="Baroncelli R."/>
            <person name="Sanz-Martin J.M."/>
            <person name="Rech G.E."/>
            <person name="Sukno S.A."/>
            <person name="Thon M.R."/>
        </authorList>
    </citation>
    <scope>NUCLEOTIDE SEQUENCE [LARGE SCALE GENOMIC DNA]</scope>
    <source>
        <strain evidence="5">TX430BB</strain>
    </source>
</reference>
<evidence type="ECO:0000259" key="3">
    <source>
        <dbReference type="PROSITE" id="PS51253"/>
    </source>
</evidence>
<dbReference type="Gene3D" id="1.10.10.60">
    <property type="entry name" value="Homeodomain-like"/>
    <property type="match status" value="1"/>
</dbReference>
<dbReference type="InterPro" id="IPR007889">
    <property type="entry name" value="HTH_Psq"/>
</dbReference>
<accession>A0A066WXN4</accession>
<dbReference type="Pfam" id="PF05225">
    <property type="entry name" value="HTH_psq"/>
    <property type="match status" value="1"/>
</dbReference>
<evidence type="ECO:0000313" key="5">
    <source>
        <dbReference type="Proteomes" id="UP000027238"/>
    </source>
</evidence>
<dbReference type="HOGENOM" id="CLU_013929_8_2_1"/>
<dbReference type="STRING" id="1173701.A0A066WXN4"/>
<dbReference type="AlphaFoldDB" id="A0A066WXN4"/>
<feature type="domain" description="HTH CENPB-type" evidence="3">
    <location>
        <begin position="48"/>
        <end position="108"/>
    </location>
</feature>
<dbReference type="GO" id="GO:0003677">
    <property type="term" value="F:DNA binding"/>
    <property type="evidence" value="ECO:0007669"/>
    <property type="project" value="UniProtKB-KW"/>
</dbReference>